<protein>
    <recommendedName>
        <fullName evidence="6">Arsenical pump membrane protein</fullName>
    </recommendedName>
</protein>
<sequence>MIFPHLTKDVIMLLASSIFLVTLIFVIWQPKGLQIGTTAVIGAVVAYIAGVVSYPDLFVVWDIVWDATLAFIGIIILSLVLDEIGFFEWGALKMAKFSKGSGVKMFVYSILLGAVVSALFANDGAALILTPILLAKMRILKLNAKTILAFLLAGGFIADSASLPFVFSNLTNIVTANYYDIGFGEYLANMFLPFVVSVAMSIGVLYFFLRKDIPKTVDISLLKPADSVLKSKELFYLSWGFLALLLAGYFIGDHYNIPISVFALGGGIIFLLIATAYKTVEPVKIIKDAPWQVVWFSLGLYIVVYGLKNAGLTDYLTTVLQGLSTQSDMVAVVGTGFISAFLSAIMNNMPTIMIMDISLKDIGNDAMVYANIIGCNLGPKMTPFGSLATLLWLHTLAQKDVKISFWEYSKFGLMVTPPVLLVVLLTLV</sequence>
<feature type="transmembrane region" description="Helical" evidence="6">
    <location>
        <begin position="187"/>
        <end position="209"/>
    </location>
</feature>
<dbReference type="GO" id="GO:0015105">
    <property type="term" value="F:arsenite transmembrane transporter activity"/>
    <property type="evidence" value="ECO:0007669"/>
    <property type="project" value="InterPro"/>
</dbReference>
<dbReference type="GO" id="GO:0046685">
    <property type="term" value="P:response to arsenic-containing substance"/>
    <property type="evidence" value="ECO:0007669"/>
    <property type="project" value="UniProtKB-KW"/>
</dbReference>
<dbReference type="GO" id="GO:0005886">
    <property type="term" value="C:plasma membrane"/>
    <property type="evidence" value="ECO:0007669"/>
    <property type="project" value="UniProtKB-SubCell"/>
</dbReference>
<dbReference type="NCBIfam" id="NF011980">
    <property type="entry name" value="PRK15445.1"/>
    <property type="match status" value="1"/>
</dbReference>
<keyword evidence="6" id="KW-0813">Transport</keyword>
<feature type="transmembrane region" description="Helical" evidence="6">
    <location>
        <begin position="147"/>
        <end position="167"/>
    </location>
</feature>
<feature type="transmembrane region" description="Helical" evidence="6">
    <location>
        <begin position="35"/>
        <end position="55"/>
    </location>
</feature>
<feature type="transmembrane region" description="Helical" evidence="6">
    <location>
        <begin position="289"/>
        <end position="307"/>
    </location>
</feature>
<proteinExistence type="inferred from homology"/>
<evidence type="ECO:0000313" key="7">
    <source>
        <dbReference type="EMBL" id="CAA6814055.1"/>
    </source>
</evidence>
<evidence type="ECO:0000256" key="2">
    <source>
        <dbReference type="ARBA" id="ARBA00022475"/>
    </source>
</evidence>
<keyword evidence="4 6" id="KW-1133">Transmembrane helix</keyword>
<comment type="subcellular location">
    <subcellularLocation>
        <location evidence="1 6">Cell membrane</location>
        <topology evidence="1 6">Multi-pass membrane protein</topology>
    </subcellularLocation>
</comment>
<gene>
    <name evidence="7" type="ORF">HELGO_WM21166</name>
</gene>
<keyword evidence="6" id="KW-0059">Arsenical resistance</keyword>
<dbReference type="CDD" id="cd01118">
    <property type="entry name" value="ArsB_permease"/>
    <property type="match status" value="1"/>
</dbReference>
<dbReference type="NCBIfam" id="TIGR00935">
    <property type="entry name" value="2a45"/>
    <property type="match status" value="1"/>
</dbReference>
<dbReference type="EMBL" id="CACVAX010000040">
    <property type="protein sequence ID" value="CAA6814055.1"/>
    <property type="molecule type" value="Genomic_DNA"/>
</dbReference>
<name>A0A6S6TGA5_9BACT</name>
<dbReference type="PANTHER" id="PTHR43302">
    <property type="entry name" value="TRANSPORTER ARSB-RELATED"/>
    <property type="match status" value="1"/>
</dbReference>
<feature type="transmembrane region" description="Helical" evidence="6">
    <location>
        <begin position="257"/>
        <end position="277"/>
    </location>
</feature>
<evidence type="ECO:0000256" key="6">
    <source>
        <dbReference type="RuleBase" id="RU004993"/>
    </source>
</evidence>
<dbReference type="Pfam" id="PF02040">
    <property type="entry name" value="ArsB"/>
    <property type="match status" value="1"/>
</dbReference>
<comment type="function">
    <text evidence="6">Involved in arsenical resistance. Thought to form the channel of an arsenite pump.</text>
</comment>
<dbReference type="AlphaFoldDB" id="A0A6S6TGA5"/>
<evidence type="ECO:0000256" key="3">
    <source>
        <dbReference type="ARBA" id="ARBA00022692"/>
    </source>
</evidence>
<reference evidence="7" key="1">
    <citation type="submission" date="2020-01" db="EMBL/GenBank/DDBJ databases">
        <authorList>
            <person name="Meier V. D."/>
            <person name="Meier V D."/>
        </authorList>
    </citation>
    <scope>NUCLEOTIDE SEQUENCE</scope>
    <source>
        <strain evidence="7">HLG_WM_MAG_04</strain>
    </source>
</reference>
<comment type="caution">
    <text evidence="6">Lacks conserved residue(s) required for the propagation of feature annotation.</text>
</comment>
<evidence type="ECO:0000256" key="5">
    <source>
        <dbReference type="ARBA" id="ARBA00023136"/>
    </source>
</evidence>
<organism evidence="7">
    <name type="scientific">uncultured Sulfurovum sp</name>
    <dbReference type="NCBI Taxonomy" id="269237"/>
    <lineage>
        <taxon>Bacteria</taxon>
        <taxon>Pseudomonadati</taxon>
        <taxon>Campylobacterota</taxon>
        <taxon>Epsilonproteobacteria</taxon>
        <taxon>Campylobacterales</taxon>
        <taxon>Sulfurovaceae</taxon>
        <taxon>Sulfurovum</taxon>
        <taxon>environmental samples</taxon>
    </lineage>
</organism>
<keyword evidence="3 6" id="KW-0812">Transmembrane</keyword>
<feature type="transmembrane region" description="Helical" evidence="6">
    <location>
        <begin position="408"/>
        <end position="427"/>
    </location>
</feature>
<feature type="transmembrane region" description="Helical" evidence="6">
    <location>
        <begin position="327"/>
        <end position="345"/>
    </location>
</feature>
<feature type="transmembrane region" description="Helical" evidence="6">
    <location>
        <begin position="12"/>
        <end position="29"/>
    </location>
</feature>
<evidence type="ECO:0000256" key="4">
    <source>
        <dbReference type="ARBA" id="ARBA00022989"/>
    </source>
</evidence>
<accession>A0A6S6TGA5</accession>
<feature type="transmembrane region" description="Helical" evidence="6">
    <location>
        <begin position="234"/>
        <end position="251"/>
    </location>
</feature>
<feature type="transmembrane region" description="Helical" evidence="6">
    <location>
        <begin position="67"/>
        <end position="87"/>
    </location>
</feature>
<keyword evidence="5 6" id="KW-0472">Membrane</keyword>
<keyword evidence="2" id="KW-1003">Cell membrane</keyword>
<dbReference type="PANTHER" id="PTHR43302:SF5">
    <property type="entry name" value="TRANSPORTER ARSB-RELATED"/>
    <property type="match status" value="1"/>
</dbReference>
<comment type="similarity">
    <text evidence="6">Belongs to the ArsB family.</text>
</comment>
<evidence type="ECO:0000256" key="1">
    <source>
        <dbReference type="ARBA" id="ARBA00004651"/>
    </source>
</evidence>
<dbReference type="PRINTS" id="PR00758">
    <property type="entry name" value="ARSENICPUMP"/>
</dbReference>
<feature type="transmembrane region" description="Helical" evidence="6">
    <location>
        <begin position="107"/>
        <end position="135"/>
    </location>
</feature>
<dbReference type="InterPro" id="IPR000802">
    <property type="entry name" value="Arsenical_pump_ArsB"/>
</dbReference>